<evidence type="ECO:0000256" key="2">
    <source>
        <dbReference type="ARBA" id="ARBA00022741"/>
    </source>
</evidence>
<gene>
    <name evidence="5" type="ORF">JF290_17980</name>
</gene>
<dbReference type="Proteomes" id="UP000619079">
    <property type="component" value="Unassembled WGS sequence"/>
</dbReference>
<keyword evidence="1" id="KW-0813">Transport</keyword>
<dbReference type="InterPro" id="IPR050093">
    <property type="entry name" value="ABC_SmlMolc_Importer"/>
</dbReference>
<dbReference type="PROSITE" id="PS00211">
    <property type="entry name" value="ABC_TRANSPORTER_1"/>
    <property type="match status" value="1"/>
</dbReference>
<comment type="caution">
    <text evidence="5">The sequence shown here is derived from an EMBL/GenBank/DDBJ whole genome shotgun (WGS) entry which is preliminary data.</text>
</comment>
<keyword evidence="2" id="KW-0547">Nucleotide-binding</keyword>
<dbReference type="AlphaFoldDB" id="A0A8J7J455"/>
<evidence type="ECO:0000256" key="3">
    <source>
        <dbReference type="ARBA" id="ARBA00022840"/>
    </source>
</evidence>
<feature type="domain" description="ABC transporter" evidence="4">
    <location>
        <begin position="17"/>
        <end position="243"/>
    </location>
</feature>
<organism evidence="5 6">
    <name type="scientific">Sedimentitalea arenosa</name>
    <dbReference type="NCBI Taxonomy" id="2798803"/>
    <lineage>
        <taxon>Bacteria</taxon>
        <taxon>Pseudomonadati</taxon>
        <taxon>Pseudomonadota</taxon>
        <taxon>Alphaproteobacteria</taxon>
        <taxon>Rhodobacterales</taxon>
        <taxon>Paracoccaceae</taxon>
        <taxon>Sedimentitalea</taxon>
    </lineage>
</organism>
<evidence type="ECO:0000259" key="4">
    <source>
        <dbReference type="PROSITE" id="PS50893"/>
    </source>
</evidence>
<evidence type="ECO:0000313" key="5">
    <source>
        <dbReference type="EMBL" id="MBJ6373420.1"/>
    </source>
</evidence>
<accession>A0A8J7J455</accession>
<proteinExistence type="predicted"/>
<dbReference type="GO" id="GO:0016887">
    <property type="term" value="F:ATP hydrolysis activity"/>
    <property type="evidence" value="ECO:0007669"/>
    <property type="project" value="InterPro"/>
</dbReference>
<keyword evidence="6" id="KW-1185">Reference proteome</keyword>
<dbReference type="SUPFAM" id="SSF52540">
    <property type="entry name" value="P-loop containing nucleoside triphosphate hydrolases"/>
    <property type="match status" value="1"/>
</dbReference>
<dbReference type="Pfam" id="PF00005">
    <property type="entry name" value="ABC_tran"/>
    <property type="match status" value="1"/>
</dbReference>
<dbReference type="InterPro" id="IPR003439">
    <property type="entry name" value="ABC_transporter-like_ATP-bd"/>
</dbReference>
<sequence length="257" mass="27659">MKTFRADVAEKVAPSVISARGLGFAVEGRVLIRDVDLDIKAGRRTVIMGSNGAGKSLLLRLLHGLIAPSSGEILWNGRPLDKAARRRQAMVFQRPVMLRRSVLANLDFALRVHGVHGPARRDRERAALAMARLEDLAASPARTLSGGEQQRLAIARALACAPDLLFLDEPTVSLDPASTHAVEMLIGDAHAAGVTTVLVTHDRAQALRLGDDVIFMAGGRIAETGPVEKVLQNPQSEVARAWLEGRLHFEPGASETK</sequence>
<dbReference type="PANTHER" id="PTHR42781">
    <property type="entry name" value="SPERMIDINE/PUTRESCINE IMPORT ATP-BINDING PROTEIN POTA"/>
    <property type="match status" value="1"/>
</dbReference>
<dbReference type="PROSITE" id="PS50893">
    <property type="entry name" value="ABC_TRANSPORTER_2"/>
    <property type="match status" value="1"/>
</dbReference>
<dbReference type="EMBL" id="JAELVR010000013">
    <property type="protein sequence ID" value="MBJ6373420.1"/>
    <property type="molecule type" value="Genomic_DNA"/>
</dbReference>
<dbReference type="RefSeq" id="WP_199026292.1">
    <property type="nucleotide sequence ID" value="NZ_JAELVR010000013.1"/>
</dbReference>
<dbReference type="InterPro" id="IPR003593">
    <property type="entry name" value="AAA+_ATPase"/>
</dbReference>
<dbReference type="Gene3D" id="3.40.50.300">
    <property type="entry name" value="P-loop containing nucleotide triphosphate hydrolases"/>
    <property type="match status" value="1"/>
</dbReference>
<dbReference type="InterPro" id="IPR017871">
    <property type="entry name" value="ABC_transporter-like_CS"/>
</dbReference>
<dbReference type="SMART" id="SM00382">
    <property type="entry name" value="AAA"/>
    <property type="match status" value="1"/>
</dbReference>
<dbReference type="PANTHER" id="PTHR42781:SF9">
    <property type="entry name" value="AMINO ACID ABC TRANSPORTER, ATP-BINDING PROTEIN-RELATED"/>
    <property type="match status" value="1"/>
</dbReference>
<reference evidence="5" key="1">
    <citation type="submission" date="2020-12" db="EMBL/GenBank/DDBJ databases">
        <title>Sedimentitalea sp. nov., isolated from sand in Incheon.</title>
        <authorList>
            <person name="Kim W."/>
        </authorList>
    </citation>
    <scope>NUCLEOTIDE SEQUENCE</scope>
    <source>
        <strain evidence="5">CAU 1593</strain>
    </source>
</reference>
<name>A0A8J7J455_9RHOB</name>
<evidence type="ECO:0000313" key="6">
    <source>
        <dbReference type="Proteomes" id="UP000619079"/>
    </source>
</evidence>
<protein>
    <submittedName>
        <fullName evidence="5">ATP-binding cassette domain-containing protein</fullName>
    </submittedName>
</protein>
<evidence type="ECO:0000256" key="1">
    <source>
        <dbReference type="ARBA" id="ARBA00022448"/>
    </source>
</evidence>
<keyword evidence="3 5" id="KW-0067">ATP-binding</keyword>
<dbReference type="GO" id="GO:0005524">
    <property type="term" value="F:ATP binding"/>
    <property type="evidence" value="ECO:0007669"/>
    <property type="project" value="UniProtKB-KW"/>
</dbReference>
<dbReference type="InterPro" id="IPR027417">
    <property type="entry name" value="P-loop_NTPase"/>
</dbReference>